<evidence type="ECO:0000313" key="3">
    <source>
        <dbReference type="Proteomes" id="UP001168972"/>
    </source>
</evidence>
<dbReference type="AlphaFoldDB" id="A0AA39KUV0"/>
<gene>
    <name evidence="2" type="ORF">PV327_010240</name>
</gene>
<proteinExistence type="predicted"/>
<feature type="compositionally biased region" description="Basic and acidic residues" evidence="1">
    <location>
        <begin position="286"/>
        <end position="305"/>
    </location>
</feature>
<reference evidence="2" key="2">
    <citation type="submission" date="2023-03" db="EMBL/GenBank/DDBJ databases">
        <authorList>
            <person name="Inwood S.N."/>
            <person name="Skelly J.G."/>
            <person name="Guhlin J."/>
            <person name="Harrop T.W.R."/>
            <person name="Goldson S.G."/>
            <person name="Dearden P.K."/>
        </authorList>
    </citation>
    <scope>NUCLEOTIDE SEQUENCE</scope>
    <source>
        <strain evidence="2">Lincoln</strain>
        <tissue evidence="2">Whole body</tissue>
    </source>
</reference>
<feature type="region of interest" description="Disordered" evidence="1">
    <location>
        <begin position="152"/>
        <end position="173"/>
    </location>
</feature>
<feature type="compositionally biased region" description="Basic and acidic residues" evidence="1">
    <location>
        <begin position="208"/>
        <end position="222"/>
    </location>
</feature>
<feature type="region of interest" description="Disordered" evidence="1">
    <location>
        <begin position="23"/>
        <end position="46"/>
    </location>
</feature>
<evidence type="ECO:0000256" key="1">
    <source>
        <dbReference type="SAM" id="MobiDB-lite"/>
    </source>
</evidence>
<keyword evidence="3" id="KW-1185">Reference proteome</keyword>
<reference evidence="2" key="1">
    <citation type="journal article" date="2023" name="bioRxiv">
        <title>Scaffold-level genome assemblies of two parasitoid biocontrol wasps reveal the parthenogenesis mechanism and an associated novel virus.</title>
        <authorList>
            <person name="Inwood S."/>
            <person name="Skelly J."/>
            <person name="Guhlin J."/>
            <person name="Harrop T."/>
            <person name="Goldson S."/>
            <person name="Dearden P."/>
        </authorList>
    </citation>
    <scope>NUCLEOTIDE SEQUENCE</scope>
    <source>
        <strain evidence="2">Lincoln</strain>
        <tissue evidence="2">Whole body</tissue>
    </source>
</reference>
<accession>A0AA39KUV0</accession>
<organism evidence="2 3">
    <name type="scientific">Microctonus hyperodae</name>
    <name type="common">Parasitoid wasp</name>
    <dbReference type="NCBI Taxonomy" id="165561"/>
    <lineage>
        <taxon>Eukaryota</taxon>
        <taxon>Metazoa</taxon>
        <taxon>Ecdysozoa</taxon>
        <taxon>Arthropoda</taxon>
        <taxon>Hexapoda</taxon>
        <taxon>Insecta</taxon>
        <taxon>Pterygota</taxon>
        <taxon>Neoptera</taxon>
        <taxon>Endopterygota</taxon>
        <taxon>Hymenoptera</taxon>
        <taxon>Apocrita</taxon>
        <taxon>Ichneumonoidea</taxon>
        <taxon>Braconidae</taxon>
        <taxon>Euphorinae</taxon>
        <taxon>Microctonus</taxon>
    </lineage>
</organism>
<protein>
    <submittedName>
        <fullName evidence="2">Uncharacterized protein</fullName>
    </submittedName>
</protein>
<comment type="caution">
    <text evidence="2">The sequence shown here is derived from an EMBL/GenBank/DDBJ whole genome shotgun (WGS) entry which is preliminary data.</text>
</comment>
<evidence type="ECO:0000313" key="2">
    <source>
        <dbReference type="EMBL" id="KAK0174476.1"/>
    </source>
</evidence>
<dbReference type="Proteomes" id="UP001168972">
    <property type="component" value="Unassembled WGS sequence"/>
</dbReference>
<sequence>MNNSSSCDGQRVVFQSQSNVVGADGTRLKEHKPQMQRMGVDDEDGGTGAEEVVSFIDLPPNSLTKLPEKGILKKHGGYGIVMPEIVRLGDGAMVEMQRTLNTLNGYHGDIMEALRTAATHRGMASTQSGSGNLMDNEVLRKSLTDCAYPDAYHKVPTDNGQDNIDNQDDDDEEDVLPPCGPIRIRTLEDIIRQLEVHSARHQSPNGSEDMRISEGEGDRPYRIDSSVCSESSQGSRRCSRGRDDDHRFVYGRYRQPTSRSPYGTHQHSHQHSHPMHEEEGIYETADPDRGSNTRGETPDSERYPR</sequence>
<name>A0AA39KUV0_MICHY</name>
<feature type="region of interest" description="Disordered" evidence="1">
    <location>
        <begin position="197"/>
        <end position="305"/>
    </location>
</feature>
<dbReference type="EMBL" id="JAQQBR010000006">
    <property type="protein sequence ID" value="KAK0174476.1"/>
    <property type="molecule type" value="Genomic_DNA"/>
</dbReference>